<dbReference type="KEGG" id="lbc:LACBIDRAFT_335161"/>
<dbReference type="GeneID" id="6085735"/>
<accession>B0E1J6</accession>
<dbReference type="InParanoid" id="B0E1J6"/>
<proteinExistence type="predicted"/>
<protein>
    <submittedName>
        <fullName evidence="1">Predicted protein</fullName>
    </submittedName>
</protein>
<dbReference type="HOGENOM" id="CLU_1294614_0_0_1"/>
<organism evidence="2">
    <name type="scientific">Laccaria bicolor (strain S238N-H82 / ATCC MYA-4686)</name>
    <name type="common">Bicoloured deceiver</name>
    <name type="synonym">Laccaria laccata var. bicolor</name>
    <dbReference type="NCBI Taxonomy" id="486041"/>
    <lineage>
        <taxon>Eukaryota</taxon>
        <taxon>Fungi</taxon>
        <taxon>Dikarya</taxon>
        <taxon>Basidiomycota</taxon>
        <taxon>Agaricomycotina</taxon>
        <taxon>Agaricomycetes</taxon>
        <taxon>Agaricomycetidae</taxon>
        <taxon>Agaricales</taxon>
        <taxon>Agaricineae</taxon>
        <taxon>Hydnangiaceae</taxon>
        <taxon>Laccaria</taxon>
    </lineage>
</organism>
<dbReference type="AlphaFoldDB" id="B0E1J6"/>
<dbReference type="Proteomes" id="UP000001194">
    <property type="component" value="Unassembled WGS sequence"/>
</dbReference>
<dbReference type="RefSeq" id="XP_001890061.1">
    <property type="nucleotide sequence ID" value="XM_001890026.1"/>
</dbReference>
<evidence type="ECO:0000313" key="1">
    <source>
        <dbReference type="EMBL" id="EDQ99251.1"/>
    </source>
</evidence>
<reference evidence="1 2" key="1">
    <citation type="journal article" date="2008" name="Nature">
        <title>The genome of Laccaria bicolor provides insights into mycorrhizal symbiosis.</title>
        <authorList>
            <person name="Martin F."/>
            <person name="Aerts A."/>
            <person name="Ahren D."/>
            <person name="Brun A."/>
            <person name="Danchin E.G.J."/>
            <person name="Duchaussoy F."/>
            <person name="Gibon J."/>
            <person name="Kohler A."/>
            <person name="Lindquist E."/>
            <person name="Pereda V."/>
            <person name="Salamov A."/>
            <person name="Shapiro H.J."/>
            <person name="Wuyts J."/>
            <person name="Blaudez D."/>
            <person name="Buee M."/>
            <person name="Brokstein P."/>
            <person name="Canbaeck B."/>
            <person name="Cohen D."/>
            <person name="Courty P.E."/>
            <person name="Coutinho P.M."/>
            <person name="Delaruelle C."/>
            <person name="Detter J.C."/>
            <person name="Deveau A."/>
            <person name="DiFazio S."/>
            <person name="Duplessis S."/>
            <person name="Fraissinet-Tachet L."/>
            <person name="Lucic E."/>
            <person name="Frey-Klett P."/>
            <person name="Fourrey C."/>
            <person name="Feussner I."/>
            <person name="Gay G."/>
            <person name="Grimwood J."/>
            <person name="Hoegger P.J."/>
            <person name="Jain P."/>
            <person name="Kilaru S."/>
            <person name="Labbe J."/>
            <person name="Lin Y.C."/>
            <person name="Legue V."/>
            <person name="Le Tacon F."/>
            <person name="Marmeisse R."/>
            <person name="Melayah D."/>
            <person name="Montanini B."/>
            <person name="Muratet M."/>
            <person name="Nehls U."/>
            <person name="Niculita-Hirzel H."/>
            <person name="Oudot-Le Secq M.P."/>
            <person name="Peter M."/>
            <person name="Quesneville H."/>
            <person name="Rajashekar B."/>
            <person name="Reich M."/>
            <person name="Rouhier N."/>
            <person name="Schmutz J."/>
            <person name="Yin T."/>
            <person name="Chalot M."/>
            <person name="Henrissat B."/>
            <person name="Kuees U."/>
            <person name="Lucas S."/>
            <person name="Van de Peer Y."/>
            <person name="Podila G.K."/>
            <person name="Polle A."/>
            <person name="Pukkila P.J."/>
            <person name="Richardson P.M."/>
            <person name="Rouze P."/>
            <person name="Sanders I.R."/>
            <person name="Stajich J.E."/>
            <person name="Tunlid A."/>
            <person name="Tuskan G."/>
            <person name="Grigoriev I.V."/>
        </authorList>
    </citation>
    <scope>NUCLEOTIDE SEQUENCE [LARGE SCALE GENOMIC DNA]</scope>
    <source>
        <strain evidence="2">S238N-H82 / ATCC MYA-4686</strain>
    </source>
</reference>
<keyword evidence="2" id="KW-1185">Reference proteome</keyword>
<sequence>MTVVWGLGLIGMTVVWGLGLKSMRVTGGSKKKLTCGGLRICTSLLTFLKKGLYYATKHSRHSHAVPAQISHSTPAEVMKFVFSRPILNCINDGSCEIDGSFWKGTGAWLRTRLIAFRSSSQMHARYFHLSPRHPQFSEIPTFDLRPPVATAFVPRVNPSNRVTSTPLGATGSLSKFTHSSYYPCAQQSRKAPFGGGYEIAKAISEALVCQKNP</sequence>
<evidence type="ECO:0000313" key="2">
    <source>
        <dbReference type="Proteomes" id="UP000001194"/>
    </source>
</evidence>
<dbReference type="EMBL" id="DS547168">
    <property type="protein sequence ID" value="EDQ99251.1"/>
    <property type="molecule type" value="Genomic_DNA"/>
</dbReference>
<gene>
    <name evidence="1" type="ORF">LACBIDRAFT_335161</name>
</gene>
<name>B0E1J6_LACBS</name>